<feature type="region of interest" description="Disordered" evidence="4">
    <location>
        <begin position="86"/>
        <end position="117"/>
    </location>
</feature>
<protein>
    <recommendedName>
        <fullName evidence="7">60S acidic ribosomal protein P1</fullName>
    </recommendedName>
</protein>
<evidence type="ECO:0000313" key="5">
    <source>
        <dbReference type="EMBL" id="TMW55099.1"/>
    </source>
</evidence>
<organism evidence="5 6">
    <name type="scientific">Pythium oligandrum</name>
    <name type="common">Mycoparasitic fungus</name>
    <dbReference type="NCBI Taxonomy" id="41045"/>
    <lineage>
        <taxon>Eukaryota</taxon>
        <taxon>Sar</taxon>
        <taxon>Stramenopiles</taxon>
        <taxon>Oomycota</taxon>
        <taxon>Peronosporomycetes</taxon>
        <taxon>Pythiales</taxon>
        <taxon>Pythiaceae</taxon>
        <taxon>Pythium</taxon>
    </lineage>
</organism>
<evidence type="ECO:0000256" key="3">
    <source>
        <dbReference type="ARBA" id="ARBA00023274"/>
    </source>
</evidence>
<evidence type="ECO:0000256" key="1">
    <source>
        <dbReference type="ARBA" id="ARBA00005436"/>
    </source>
</evidence>
<dbReference type="Proteomes" id="UP000794436">
    <property type="component" value="Unassembled WGS sequence"/>
</dbReference>
<dbReference type="InterPro" id="IPR038716">
    <property type="entry name" value="P1/P2_N_sf"/>
</dbReference>
<dbReference type="AlphaFoldDB" id="A0A8K1C295"/>
<dbReference type="EMBL" id="SPLM01000149">
    <property type="protein sequence ID" value="TMW55099.1"/>
    <property type="molecule type" value="Genomic_DNA"/>
</dbReference>
<evidence type="ECO:0008006" key="7">
    <source>
        <dbReference type="Google" id="ProtNLM"/>
    </source>
</evidence>
<comment type="caution">
    <text evidence="5">The sequence shown here is derived from an EMBL/GenBank/DDBJ whole genome shotgun (WGS) entry which is preliminary data.</text>
</comment>
<evidence type="ECO:0000256" key="2">
    <source>
        <dbReference type="ARBA" id="ARBA00022980"/>
    </source>
</evidence>
<keyword evidence="6" id="KW-1185">Reference proteome</keyword>
<comment type="similarity">
    <text evidence="1">Belongs to the eukaryotic ribosomal protein P1/P2 family.</text>
</comment>
<dbReference type="GO" id="GO:1990904">
    <property type="term" value="C:ribonucleoprotein complex"/>
    <property type="evidence" value="ECO:0007669"/>
    <property type="project" value="UniProtKB-KW"/>
</dbReference>
<dbReference type="OrthoDB" id="2194681at2759"/>
<dbReference type="Gene3D" id="1.10.10.1410">
    <property type="match status" value="1"/>
</dbReference>
<proteinExistence type="inferred from homology"/>
<evidence type="ECO:0000256" key="4">
    <source>
        <dbReference type="SAM" id="MobiDB-lite"/>
    </source>
</evidence>
<name>A0A8K1C295_PYTOL</name>
<evidence type="ECO:0000313" key="6">
    <source>
        <dbReference type="Proteomes" id="UP000794436"/>
    </source>
</evidence>
<reference evidence="5" key="1">
    <citation type="submission" date="2019-03" db="EMBL/GenBank/DDBJ databases">
        <title>Long read genome sequence of the mycoparasitic Pythium oligandrum ATCC 38472 isolated from sugarbeet rhizosphere.</title>
        <authorList>
            <person name="Gaulin E."/>
        </authorList>
    </citation>
    <scope>NUCLEOTIDE SEQUENCE</scope>
    <source>
        <strain evidence="5">ATCC 38472_TT</strain>
    </source>
</reference>
<dbReference type="Pfam" id="PF00428">
    <property type="entry name" value="Ribosomal_60s"/>
    <property type="match status" value="1"/>
</dbReference>
<sequence>MALADLTPIQKEELATSLAVLAVYDASAEISAENLSAALKASGNSVSAYLPQLFADLIGRGLTIDKFLAGPSAGAAPAGGAVAASSGAAPVEEAKEEEEEADIGGGMDMFGGGGSDY</sequence>
<keyword evidence="2" id="KW-0689">Ribosomal protein</keyword>
<gene>
    <name evidence="5" type="ORF">Poli38472_013861</name>
</gene>
<feature type="compositionally biased region" description="Gly residues" evidence="4">
    <location>
        <begin position="103"/>
        <end position="117"/>
    </location>
</feature>
<keyword evidence="3" id="KW-0687">Ribonucleoprotein</keyword>
<dbReference type="GO" id="GO:0005840">
    <property type="term" value="C:ribosome"/>
    <property type="evidence" value="ECO:0007669"/>
    <property type="project" value="UniProtKB-KW"/>
</dbReference>
<accession>A0A8K1C295</accession>